<dbReference type="EMBL" id="DP000086">
    <property type="protein sequence ID" value="ABB46762.1"/>
    <property type="molecule type" value="Genomic_DNA"/>
</dbReference>
<reference evidence="1" key="2">
    <citation type="submission" date="2003-05" db="EMBL/GenBank/DDBJ databases">
        <authorList>
            <person name="Buell C.R."/>
            <person name="Wing R.A."/>
            <person name="McCombie W.R."/>
            <person name="Messing J."/>
            <person name="Yuan Q."/>
            <person name="Ouyang S."/>
        </authorList>
    </citation>
    <scope>NUCLEOTIDE SEQUENCE</scope>
</reference>
<gene>
    <name evidence="1" type="ordered locus">LOC_Os10g06080</name>
</gene>
<reference evidence="1" key="1">
    <citation type="journal article" date="2003" name="Science">
        <title>In-depth view of structure, activity, and evolution of rice chromosome 10.</title>
        <authorList>
            <consortium name="Rice Chromosome 10 Sequencing Consortium"/>
        </authorList>
    </citation>
    <scope>NUCLEOTIDE SEQUENCE [LARGE SCALE GENOMIC DNA]</scope>
</reference>
<accession>Q33B12</accession>
<sequence>MGCLQRWEKHYRCQFSLVLAIPAPIMPTYMCPFSSEISESYSEGIRMLSYRVGSVVFKFYLETKMICGINRHPREVQGTES</sequence>
<reference evidence="1" key="3">
    <citation type="submission" date="2006-07" db="EMBL/GenBank/DDBJ databases">
        <authorList>
            <person name="Buell R."/>
        </authorList>
    </citation>
    <scope>NUCLEOTIDE SEQUENCE</scope>
</reference>
<dbReference type="AlphaFoldDB" id="Q33B12"/>
<protein>
    <submittedName>
        <fullName evidence="1">Uncharacterized protein</fullName>
    </submittedName>
</protein>
<evidence type="ECO:0000313" key="1">
    <source>
        <dbReference type="EMBL" id="ABB46762.1"/>
    </source>
</evidence>
<proteinExistence type="predicted"/>
<organism evidence="1">
    <name type="scientific">Oryza sativa subsp. japonica</name>
    <name type="common">Rice</name>
    <dbReference type="NCBI Taxonomy" id="39947"/>
    <lineage>
        <taxon>Eukaryota</taxon>
        <taxon>Viridiplantae</taxon>
        <taxon>Streptophyta</taxon>
        <taxon>Embryophyta</taxon>
        <taxon>Tracheophyta</taxon>
        <taxon>Spermatophyta</taxon>
        <taxon>Magnoliopsida</taxon>
        <taxon>Liliopsida</taxon>
        <taxon>Poales</taxon>
        <taxon>Poaceae</taxon>
        <taxon>BOP clade</taxon>
        <taxon>Oryzoideae</taxon>
        <taxon>Oryzeae</taxon>
        <taxon>Oryzinae</taxon>
        <taxon>Oryza</taxon>
        <taxon>Oryza sativa</taxon>
    </lineage>
</organism>
<name>Q33B12_ORYSJ</name>